<dbReference type="InterPro" id="IPR015068">
    <property type="entry name" value="DUF1877"/>
</dbReference>
<protein>
    <recommendedName>
        <fullName evidence="4">DUF1877 domain-containing protein</fullName>
    </recommendedName>
</protein>
<dbReference type="InterPro" id="IPR035944">
    <property type="entry name" value="YfbM-like_sf"/>
</dbReference>
<gene>
    <name evidence="2" type="ORF">BSZ39_11920</name>
</gene>
<dbReference type="AlphaFoldDB" id="A0A1Q5PZY7"/>
<organism evidence="2 3">
    <name type="scientific">Bowdeniella nasicola</name>
    <dbReference type="NCBI Taxonomy" id="208480"/>
    <lineage>
        <taxon>Bacteria</taxon>
        <taxon>Bacillati</taxon>
        <taxon>Actinomycetota</taxon>
        <taxon>Actinomycetes</taxon>
        <taxon>Actinomycetales</taxon>
        <taxon>Actinomycetaceae</taxon>
        <taxon>Bowdeniella</taxon>
    </lineage>
</organism>
<evidence type="ECO:0000256" key="1">
    <source>
        <dbReference type="SAM" id="MobiDB-lite"/>
    </source>
</evidence>
<keyword evidence="3" id="KW-1185">Reference proteome</keyword>
<feature type="compositionally biased region" description="Basic and acidic residues" evidence="1">
    <location>
        <begin position="9"/>
        <end position="18"/>
    </location>
</feature>
<evidence type="ECO:0000313" key="3">
    <source>
        <dbReference type="Proteomes" id="UP000185628"/>
    </source>
</evidence>
<evidence type="ECO:0008006" key="4">
    <source>
        <dbReference type="Google" id="ProtNLM"/>
    </source>
</evidence>
<dbReference type="Gene3D" id="3.40.1760.10">
    <property type="entry name" value="YfbM-like super family"/>
    <property type="match status" value="1"/>
</dbReference>
<dbReference type="SUPFAM" id="SSF111069">
    <property type="entry name" value="Hypothetical protein yfbM"/>
    <property type="match status" value="1"/>
</dbReference>
<feature type="region of interest" description="Disordered" evidence="1">
    <location>
        <begin position="1"/>
        <end position="26"/>
    </location>
</feature>
<proteinExistence type="predicted"/>
<comment type="caution">
    <text evidence="2">The sequence shown here is derived from an EMBL/GenBank/DDBJ whole genome shotgun (WGS) entry which is preliminary data.</text>
</comment>
<accession>A0A1Q5PZY7</accession>
<dbReference type="Proteomes" id="UP000185628">
    <property type="component" value="Unassembled WGS sequence"/>
</dbReference>
<dbReference type="EMBL" id="MQVR01000105">
    <property type="protein sequence ID" value="OKL52989.1"/>
    <property type="molecule type" value="Genomic_DNA"/>
</dbReference>
<name>A0A1Q5PZY7_9ACTO</name>
<evidence type="ECO:0000313" key="2">
    <source>
        <dbReference type="EMBL" id="OKL52989.1"/>
    </source>
</evidence>
<dbReference type="Pfam" id="PF08974">
    <property type="entry name" value="DUF1877"/>
    <property type="match status" value="1"/>
</dbReference>
<reference evidence="3" key="1">
    <citation type="submission" date="2016-12" db="EMBL/GenBank/DDBJ databases">
        <authorList>
            <person name="Meng X."/>
        </authorList>
    </citation>
    <scope>NUCLEOTIDE SEQUENCE [LARGE SCALE GENOMIC DNA]</scope>
    <source>
        <strain evidence="3">DSM 19116</strain>
    </source>
</reference>
<sequence>MFLSSRLDQTLHHTRGDPFFEDPGENGEDFDIDKSWDVIHFLATGQRSESKHPLSRMMFGGKESRFDLSMGPAMYQSPEMVKTIAAALEEVSDDDLSSRDDPQVLPQNEIYPGKAFWQSVDPSFFEDYILDNFHEFQEQYAAASQNGEAMLTCMQ</sequence>